<organism evidence="8 9">
    <name type="scientific">Halteria grandinella</name>
    <dbReference type="NCBI Taxonomy" id="5974"/>
    <lineage>
        <taxon>Eukaryota</taxon>
        <taxon>Sar</taxon>
        <taxon>Alveolata</taxon>
        <taxon>Ciliophora</taxon>
        <taxon>Intramacronucleata</taxon>
        <taxon>Spirotrichea</taxon>
        <taxon>Stichotrichia</taxon>
        <taxon>Sporadotrichida</taxon>
        <taxon>Halteriidae</taxon>
        <taxon>Halteria</taxon>
    </lineage>
</organism>
<dbReference type="GO" id="GO:0032469">
    <property type="term" value="P:endoplasmic reticulum calcium ion homeostasis"/>
    <property type="evidence" value="ECO:0007669"/>
    <property type="project" value="InterPro"/>
</dbReference>
<sequence>MEYIIYQKMKRFLISTAVLALLLGASIAHKEVADESVIATPADEVVATLTPESNPDYITFPTIPKEEEYQGEKDFAYYYAKYTYEFYWCLVFTVLILVFIKGRSANDTIANAWSKGVAESISANFAHIGTLKDPSLALDKVTLNDYNYYASGRINCMYALFKVELKRRQCLFSMCTLELIWPRKDMVTIEIPIRVPDGNANPDGTVSKGSIPLEFMIVRKRNMKATLQQNEQLAYLKNFVGPVQAEGLKNAGSDGGLVVLAESEEAANHMIDNSIGELLSKLGEQHIHEIHFTDQKAYNNYPMWLKATFYVDTSSDERLKEAGKLITMVLKMVDKSVSLKLTGKAKEKAERVRKAIEKQKAKAKEEENEEAILAKKKEKDLQFKEKLKKLPADQQRKMEEKKKEKEREKMKKKLSKMVKF</sequence>
<proteinExistence type="predicted"/>
<feature type="chain" id="PRO_5035311363" description="DUF1682 domain-containing protein" evidence="7">
    <location>
        <begin position="29"/>
        <end position="420"/>
    </location>
</feature>
<evidence type="ECO:0000256" key="5">
    <source>
        <dbReference type="SAM" id="MobiDB-lite"/>
    </source>
</evidence>
<comment type="caution">
    <text evidence="8">The sequence shown here is derived from an EMBL/GenBank/DDBJ whole genome shotgun (WGS) entry which is preliminary data.</text>
</comment>
<feature type="transmembrane region" description="Helical" evidence="6">
    <location>
        <begin position="82"/>
        <end position="100"/>
    </location>
</feature>
<name>A0A8J8T1N2_HALGN</name>
<dbReference type="GO" id="GO:0005509">
    <property type="term" value="F:calcium ion binding"/>
    <property type="evidence" value="ECO:0007669"/>
    <property type="project" value="InterPro"/>
</dbReference>
<evidence type="ECO:0000256" key="2">
    <source>
        <dbReference type="ARBA" id="ARBA00022692"/>
    </source>
</evidence>
<dbReference type="Pfam" id="PF07946">
    <property type="entry name" value="CCDC47"/>
    <property type="match status" value="1"/>
</dbReference>
<keyword evidence="9" id="KW-1185">Reference proteome</keyword>
<evidence type="ECO:0000256" key="6">
    <source>
        <dbReference type="SAM" id="Phobius"/>
    </source>
</evidence>
<dbReference type="OrthoDB" id="10039147at2759"/>
<keyword evidence="7" id="KW-0732">Signal</keyword>
<feature type="compositionally biased region" description="Basic residues" evidence="5">
    <location>
        <begin position="410"/>
        <end position="420"/>
    </location>
</feature>
<feature type="region of interest" description="Disordered" evidence="5">
    <location>
        <begin position="388"/>
        <end position="420"/>
    </location>
</feature>
<evidence type="ECO:0000256" key="1">
    <source>
        <dbReference type="ARBA" id="ARBA00004167"/>
    </source>
</evidence>
<keyword evidence="2 6" id="KW-0812">Transmembrane</keyword>
<evidence type="ECO:0000256" key="7">
    <source>
        <dbReference type="SAM" id="SignalP"/>
    </source>
</evidence>
<dbReference type="GO" id="GO:0016020">
    <property type="term" value="C:membrane"/>
    <property type="evidence" value="ECO:0007669"/>
    <property type="project" value="UniProtKB-SubCell"/>
</dbReference>
<dbReference type="EMBL" id="RRYP01010127">
    <property type="protein sequence ID" value="TNV78590.1"/>
    <property type="molecule type" value="Genomic_DNA"/>
</dbReference>
<reference evidence="8" key="1">
    <citation type="submission" date="2019-06" db="EMBL/GenBank/DDBJ databases">
        <authorList>
            <person name="Zheng W."/>
        </authorList>
    </citation>
    <scope>NUCLEOTIDE SEQUENCE</scope>
    <source>
        <strain evidence="8">QDHG01</strain>
    </source>
</reference>
<dbReference type="InterPro" id="IPR012879">
    <property type="entry name" value="CCDC47"/>
</dbReference>
<comment type="subcellular location">
    <subcellularLocation>
        <location evidence="1">Membrane</location>
        <topology evidence="1">Single-pass membrane protein</topology>
    </subcellularLocation>
</comment>
<dbReference type="Proteomes" id="UP000785679">
    <property type="component" value="Unassembled WGS sequence"/>
</dbReference>
<evidence type="ECO:0008006" key="10">
    <source>
        <dbReference type="Google" id="ProtNLM"/>
    </source>
</evidence>
<evidence type="ECO:0000313" key="9">
    <source>
        <dbReference type="Proteomes" id="UP000785679"/>
    </source>
</evidence>
<keyword evidence="4 6" id="KW-0472">Membrane</keyword>
<feature type="signal peptide" evidence="7">
    <location>
        <begin position="1"/>
        <end position="28"/>
    </location>
</feature>
<dbReference type="PANTHER" id="PTHR12883">
    <property type="entry name" value="ADIPOCYTE-SPECIFIC PROTEIN 4-RELATED"/>
    <property type="match status" value="1"/>
</dbReference>
<dbReference type="GO" id="GO:0005783">
    <property type="term" value="C:endoplasmic reticulum"/>
    <property type="evidence" value="ECO:0007669"/>
    <property type="project" value="InterPro"/>
</dbReference>
<keyword evidence="3 6" id="KW-1133">Transmembrane helix</keyword>
<protein>
    <recommendedName>
        <fullName evidence="10">DUF1682 domain-containing protein</fullName>
    </recommendedName>
</protein>
<dbReference type="AlphaFoldDB" id="A0A8J8T1N2"/>
<accession>A0A8J8T1N2</accession>
<gene>
    <name evidence="8" type="ORF">FGO68_gene8056</name>
</gene>
<evidence type="ECO:0000313" key="8">
    <source>
        <dbReference type="EMBL" id="TNV78590.1"/>
    </source>
</evidence>
<evidence type="ECO:0000256" key="3">
    <source>
        <dbReference type="ARBA" id="ARBA00022989"/>
    </source>
</evidence>
<feature type="compositionally biased region" description="Basic and acidic residues" evidence="5">
    <location>
        <begin position="388"/>
        <end position="409"/>
    </location>
</feature>
<dbReference type="PANTHER" id="PTHR12883:SF0">
    <property type="entry name" value="PAT COMPLEX SUBUNIT CCDC47"/>
    <property type="match status" value="1"/>
</dbReference>
<evidence type="ECO:0000256" key="4">
    <source>
        <dbReference type="ARBA" id="ARBA00023136"/>
    </source>
</evidence>